<organism evidence="2 3">
    <name type="scientific">Heterodera trifolii</name>
    <dbReference type="NCBI Taxonomy" id="157864"/>
    <lineage>
        <taxon>Eukaryota</taxon>
        <taxon>Metazoa</taxon>
        <taxon>Ecdysozoa</taxon>
        <taxon>Nematoda</taxon>
        <taxon>Chromadorea</taxon>
        <taxon>Rhabditida</taxon>
        <taxon>Tylenchina</taxon>
        <taxon>Tylenchomorpha</taxon>
        <taxon>Tylenchoidea</taxon>
        <taxon>Heteroderidae</taxon>
        <taxon>Heteroderinae</taxon>
        <taxon>Heterodera</taxon>
    </lineage>
</organism>
<gene>
    <name evidence="2" type="ORF">niasHT_029597</name>
</gene>
<protein>
    <submittedName>
        <fullName evidence="2">Uncharacterized protein</fullName>
    </submittedName>
</protein>
<feature type="compositionally biased region" description="Polar residues" evidence="1">
    <location>
        <begin position="171"/>
        <end position="183"/>
    </location>
</feature>
<sequence>MDFFPPQLPSTSAAYSATTDPPKFELRCEKYVAKIFFAERKFSELKTGKYYQARKAQIEKRRESVRKRICPHFLRLKSAIDDEYNAKKKKLDTVHSLRLRAAERCREAELSAARLNLHELETTVVRQQCERMVEGKMEQLKAETEAVEEILRHEICNSNLTKSNDGKSHDVSNGQKTPMNNNLVECEAPNDPTEEGTRNPKKQWRNVPAMIAQLPSHCIHDDLTKIYSG</sequence>
<dbReference type="Proteomes" id="UP001620626">
    <property type="component" value="Unassembled WGS sequence"/>
</dbReference>
<dbReference type="EMBL" id="JBICBT010000844">
    <property type="protein sequence ID" value="KAL3097281.1"/>
    <property type="molecule type" value="Genomic_DNA"/>
</dbReference>
<evidence type="ECO:0000313" key="2">
    <source>
        <dbReference type="EMBL" id="KAL3097281.1"/>
    </source>
</evidence>
<proteinExistence type="predicted"/>
<keyword evidence="3" id="KW-1185">Reference proteome</keyword>
<evidence type="ECO:0000256" key="1">
    <source>
        <dbReference type="SAM" id="MobiDB-lite"/>
    </source>
</evidence>
<evidence type="ECO:0000313" key="3">
    <source>
        <dbReference type="Proteomes" id="UP001620626"/>
    </source>
</evidence>
<reference evidence="2 3" key="1">
    <citation type="submission" date="2024-10" db="EMBL/GenBank/DDBJ databases">
        <authorList>
            <person name="Kim D."/>
        </authorList>
    </citation>
    <scope>NUCLEOTIDE SEQUENCE [LARGE SCALE GENOMIC DNA]</scope>
    <source>
        <strain evidence="2">BH-2024</strain>
    </source>
</reference>
<dbReference type="AlphaFoldDB" id="A0ABD2K304"/>
<feature type="region of interest" description="Disordered" evidence="1">
    <location>
        <begin position="159"/>
        <end position="202"/>
    </location>
</feature>
<accession>A0ABD2K304</accession>
<name>A0ABD2K304_9BILA</name>
<comment type="caution">
    <text evidence="2">The sequence shown here is derived from an EMBL/GenBank/DDBJ whole genome shotgun (WGS) entry which is preliminary data.</text>
</comment>